<keyword evidence="1" id="KW-0175">Coiled coil</keyword>
<protein>
    <submittedName>
        <fullName evidence="2">Uncharacterized protein</fullName>
    </submittedName>
</protein>
<name>A0A5B8RBF6_9ZZZZ</name>
<gene>
    <name evidence="2" type="ORF">KBTEX_02797</name>
</gene>
<dbReference type="AlphaFoldDB" id="A0A5B8RBF6"/>
<reference evidence="2" key="1">
    <citation type="submission" date="2019-06" db="EMBL/GenBank/DDBJ databases">
        <authorList>
            <person name="Murdoch R.W."/>
            <person name="Fathepure B."/>
        </authorList>
    </citation>
    <scope>NUCLEOTIDE SEQUENCE</scope>
</reference>
<dbReference type="EMBL" id="MN079144">
    <property type="protein sequence ID" value="QEA06459.1"/>
    <property type="molecule type" value="Genomic_DNA"/>
</dbReference>
<proteinExistence type="predicted"/>
<feature type="coiled-coil region" evidence="1">
    <location>
        <begin position="12"/>
        <end position="74"/>
    </location>
</feature>
<evidence type="ECO:0000313" key="2">
    <source>
        <dbReference type="EMBL" id="QEA06459.1"/>
    </source>
</evidence>
<accession>A0A5B8RBF6</accession>
<organism evidence="2">
    <name type="scientific">uncultured organism</name>
    <dbReference type="NCBI Taxonomy" id="155900"/>
    <lineage>
        <taxon>unclassified sequences</taxon>
        <taxon>environmental samples</taxon>
    </lineage>
</organism>
<evidence type="ECO:0000256" key="1">
    <source>
        <dbReference type="SAM" id="Coils"/>
    </source>
</evidence>
<sequence length="87" mass="10372">MTEHDGRGHDVRDLTQAEIEDLRHDKKEMTKVFRRMAAERQGEHAVRDLTQSEIEALRQDKRDAIRRLNELSAKERARLPRGRRRID</sequence>